<name>A0A369N6E5_EGGLN</name>
<sequence length="71" mass="8102">MRSFDDFAVRAAALSDTRDCDRGIGTFFFERNERPLTPICPASFGSMHERSFAVIGRSFAAACRRQKRFSY</sequence>
<gene>
    <name evidence="2" type="ORF">C1853_05525</name>
    <name evidence="1" type="ORF">C1871_07660</name>
</gene>
<reference evidence="3 4" key="1">
    <citation type="journal article" date="2018" name="Elife">
        <title>Discovery and characterization of a prevalent human gut bacterial enzyme sufficient for the inactivation of a family of plant toxins.</title>
        <authorList>
            <person name="Koppel N."/>
            <person name="Bisanz J.E."/>
            <person name="Pandelia M.E."/>
            <person name="Turnbaugh P.J."/>
            <person name="Balskus E.P."/>
        </authorList>
    </citation>
    <scope>NUCLEOTIDE SEQUENCE [LARGE SCALE GENOMIC DNA]</scope>
    <source>
        <strain evidence="2 4">16A</strain>
        <strain evidence="1 3">FAA1-1-60AUCSF</strain>
    </source>
</reference>
<dbReference type="Proteomes" id="UP000253857">
    <property type="component" value="Unassembled WGS sequence"/>
</dbReference>
<dbReference type="AlphaFoldDB" id="A0A369N6E5"/>
<dbReference type="EMBL" id="PPTY01000010">
    <property type="protein sequence ID" value="RDB85821.1"/>
    <property type="molecule type" value="Genomic_DNA"/>
</dbReference>
<evidence type="ECO:0000313" key="2">
    <source>
        <dbReference type="EMBL" id="RDC39725.1"/>
    </source>
</evidence>
<dbReference type="Proteomes" id="UP000253915">
    <property type="component" value="Unassembled WGS sequence"/>
</dbReference>
<comment type="caution">
    <text evidence="1">The sequence shown here is derived from an EMBL/GenBank/DDBJ whole genome shotgun (WGS) entry which is preliminary data.</text>
</comment>
<organism evidence="1 3">
    <name type="scientific">Eggerthella lenta</name>
    <name type="common">Eubacterium lentum</name>
    <dbReference type="NCBI Taxonomy" id="84112"/>
    <lineage>
        <taxon>Bacteria</taxon>
        <taxon>Bacillati</taxon>
        <taxon>Actinomycetota</taxon>
        <taxon>Coriobacteriia</taxon>
        <taxon>Eggerthellales</taxon>
        <taxon>Eggerthellaceae</taxon>
        <taxon>Eggerthella</taxon>
    </lineage>
</organism>
<evidence type="ECO:0000313" key="3">
    <source>
        <dbReference type="Proteomes" id="UP000253857"/>
    </source>
</evidence>
<protein>
    <submittedName>
        <fullName evidence="1">Uncharacterized protein</fullName>
    </submittedName>
</protein>
<evidence type="ECO:0000313" key="1">
    <source>
        <dbReference type="EMBL" id="RDB85821.1"/>
    </source>
</evidence>
<dbReference type="EMBL" id="PPUQ01000005">
    <property type="protein sequence ID" value="RDC39725.1"/>
    <property type="molecule type" value="Genomic_DNA"/>
</dbReference>
<proteinExistence type="predicted"/>
<accession>A0A369N6E5</accession>
<evidence type="ECO:0000313" key="4">
    <source>
        <dbReference type="Proteomes" id="UP000253915"/>
    </source>
</evidence>